<comment type="catalytic activity">
    <reaction evidence="1">
        <text>ATP + protein L-histidine = ADP + protein N-phospho-L-histidine.</text>
        <dbReference type="EC" id="2.7.13.3"/>
    </reaction>
</comment>
<dbReference type="InterPro" id="IPR003661">
    <property type="entry name" value="HisK_dim/P_dom"/>
</dbReference>
<dbReference type="SMART" id="SM00387">
    <property type="entry name" value="HATPase_c"/>
    <property type="match status" value="1"/>
</dbReference>
<dbReference type="PRINTS" id="PR00344">
    <property type="entry name" value="BCTRLSENSOR"/>
</dbReference>
<dbReference type="InterPro" id="IPR003594">
    <property type="entry name" value="HATPase_dom"/>
</dbReference>
<reference evidence="5 6" key="1">
    <citation type="submission" date="2019-06" db="EMBL/GenBank/DDBJ databases">
        <authorList>
            <person name="Jiang L."/>
        </authorList>
    </citation>
    <scope>NUCLEOTIDE SEQUENCE [LARGE SCALE GENOMIC DNA]</scope>
    <source>
        <strain evidence="5 6">YIM 48858</strain>
    </source>
</reference>
<dbReference type="EC" id="2.7.13.3" evidence="2"/>
<feature type="domain" description="Histidine kinase" evidence="4">
    <location>
        <begin position="194"/>
        <end position="405"/>
    </location>
</feature>
<dbReference type="SMART" id="SM00065">
    <property type="entry name" value="GAF"/>
    <property type="match status" value="1"/>
</dbReference>
<keyword evidence="3" id="KW-0597">Phosphoprotein</keyword>
<dbReference type="InterPro" id="IPR004358">
    <property type="entry name" value="Sig_transdc_His_kin-like_C"/>
</dbReference>
<dbReference type="OrthoDB" id="9795133at2"/>
<dbReference type="Pfam" id="PF00512">
    <property type="entry name" value="HisKA"/>
    <property type="match status" value="1"/>
</dbReference>
<dbReference type="EMBL" id="VDFV01000029">
    <property type="protein sequence ID" value="TNC67210.1"/>
    <property type="molecule type" value="Genomic_DNA"/>
</dbReference>
<dbReference type="Gene3D" id="1.10.287.130">
    <property type="match status" value="1"/>
</dbReference>
<dbReference type="InterPro" id="IPR036097">
    <property type="entry name" value="HisK_dim/P_sf"/>
</dbReference>
<organism evidence="5 6">
    <name type="scientific">Rubellimicrobium roseum</name>
    <dbReference type="NCBI Taxonomy" id="687525"/>
    <lineage>
        <taxon>Bacteria</taxon>
        <taxon>Pseudomonadati</taxon>
        <taxon>Pseudomonadota</taxon>
        <taxon>Alphaproteobacteria</taxon>
        <taxon>Rhodobacterales</taxon>
        <taxon>Roseobacteraceae</taxon>
        <taxon>Rubellimicrobium</taxon>
    </lineage>
</organism>
<dbReference type="Gene3D" id="3.30.565.10">
    <property type="entry name" value="Histidine kinase-like ATPase, C-terminal domain"/>
    <property type="match status" value="1"/>
</dbReference>
<dbReference type="Gene3D" id="3.30.450.40">
    <property type="match status" value="1"/>
</dbReference>
<dbReference type="SUPFAM" id="SSF55781">
    <property type="entry name" value="GAF domain-like"/>
    <property type="match status" value="1"/>
</dbReference>
<dbReference type="GO" id="GO:0000155">
    <property type="term" value="F:phosphorelay sensor kinase activity"/>
    <property type="evidence" value="ECO:0007669"/>
    <property type="project" value="InterPro"/>
</dbReference>
<dbReference type="InterPro" id="IPR003018">
    <property type="entry name" value="GAF"/>
</dbReference>
<keyword evidence="5" id="KW-0418">Kinase</keyword>
<name>A0A5C4NB98_9RHOB</name>
<dbReference type="Pfam" id="PF02518">
    <property type="entry name" value="HATPase_c"/>
    <property type="match status" value="1"/>
</dbReference>
<evidence type="ECO:0000313" key="6">
    <source>
        <dbReference type="Proteomes" id="UP000305709"/>
    </source>
</evidence>
<dbReference type="InterPro" id="IPR029016">
    <property type="entry name" value="GAF-like_dom_sf"/>
</dbReference>
<evidence type="ECO:0000256" key="1">
    <source>
        <dbReference type="ARBA" id="ARBA00000085"/>
    </source>
</evidence>
<dbReference type="CDD" id="cd00075">
    <property type="entry name" value="HATPase"/>
    <property type="match status" value="1"/>
</dbReference>
<evidence type="ECO:0000259" key="4">
    <source>
        <dbReference type="PROSITE" id="PS50109"/>
    </source>
</evidence>
<evidence type="ECO:0000256" key="2">
    <source>
        <dbReference type="ARBA" id="ARBA00012438"/>
    </source>
</evidence>
<dbReference type="RefSeq" id="WP_139082653.1">
    <property type="nucleotide sequence ID" value="NZ_VDFV01000029.1"/>
</dbReference>
<accession>A0A5C4NB98</accession>
<proteinExistence type="predicted"/>
<keyword evidence="5" id="KW-0808">Transferase</keyword>
<dbReference type="Proteomes" id="UP000305709">
    <property type="component" value="Unassembled WGS sequence"/>
</dbReference>
<dbReference type="PANTHER" id="PTHR43102">
    <property type="entry name" value="SLR1143 PROTEIN"/>
    <property type="match status" value="1"/>
</dbReference>
<evidence type="ECO:0000256" key="3">
    <source>
        <dbReference type="ARBA" id="ARBA00022553"/>
    </source>
</evidence>
<protein>
    <recommendedName>
        <fullName evidence="2">histidine kinase</fullName>
        <ecNumber evidence="2">2.7.13.3</ecNumber>
    </recommendedName>
</protein>
<dbReference type="AlphaFoldDB" id="A0A5C4NB98"/>
<dbReference type="PROSITE" id="PS50109">
    <property type="entry name" value="HIS_KIN"/>
    <property type="match status" value="1"/>
</dbReference>
<gene>
    <name evidence="5" type="ORF">FHG71_15720</name>
</gene>
<evidence type="ECO:0000313" key="5">
    <source>
        <dbReference type="EMBL" id="TNC67210.1"/>
    </source>
</evidence>
<dbReference type="InterPro" id="IPR036890">
    <property type="entry name" value="HATPase_C_sf"/>
</dbReference>
<dbReference type="PANTHER" id="PTHR43102:SF2">
    <property type="entry name" value="GAF DOMAIN-CONTAINING PROTEIN"/>
    <property type="match status" value="1"/>
</dbReference>
<dbReference type="SUPFAM" id="SSF55874">
    <property type="entry name" value="ATPase domain of HSP90 chaperone/DNA topoisomerase II/histidine kinase"/>
    <property type="match status" value="1"/>
</dbReference>
<dbReference type="InterPro" id="IPR005467">
    <property type="entry name" value="His_kinase_dom"/>
</dbReference>
<keyword evidence="6" id="KW-1185">Reference proteome</keyword>
<dbReference type="Pfam" id="PF01590">
    <property type="entry name" value="GAF"/>
    <property type="match status" value="1"/>
</dbReference>
<dbReference type="SMART" id="SM00388">
    <property type="entry name" value="HisKA"/>
    <property type="match status" value="1"/>
</dbReference>
<sequence length="412" mass="45136">MDEFRENAATTAERMAALGRLDILDTPPEPGFDDIVLLARELCQTPVALVSLVADDRQWFKAHLGFPQCQTPLDQSVCKYAMTEDDVLIIPDLRLDPRTASNTLVTEEPFIRFYAGASLRDPAGVPLGSVCVIDTKPRPNGLTKAQKAGLLALARQVSTLLETRRLLVEERHRMEVERKHERHVAELRERFIAVLGHDLRNPLAAIDAGLRIIERDPASARAISVMAMMKTSAVRMAKLIETTLDFARSRLGQGLVVSRNSDAPLQPVLEQIITELRWSHPDARIETRIALTRPVLCDPDRIGQMFSNLLSNALTHGDTAQPVVVTAATSEDTFVLSVANGGAPISPDMLEQLFQPFYQGQGNMSHGLGLGLYIAAEISRAHGGTMSATSTPEQTCFTFEMPLRALGATAAE</sequence>
<dbReference type="SUPFAM" id="SSF47384">
    <property type="entry name" value="Homodimeric domain of signal transducing histidine kinase"/>
    <property type="match status" value="1"/>
</dbReference>
<comment type="caution">
    <text evidence="5">The sequence shown here is derived from an EMBL/GenBank/DDBJ whole genome shotgun (WGS) entry which is preliminary data.</text>
</comment>
<dbReference type="CDD" id="cd00082">
    <property type="entry name" value="HisKA"/>
    <property type="match status" value="1"/>
</dbReference>